<evidence type="ECO:0000259" key="1">
    <source>
        <dbReference type="SMART" id="SM00235"/>
    </source>
</evidence>
<accession>A0A6A6X3B8</accession>
<proteinExistence type="predicted"/>
<dbReference type="GO" id="GO:0008270">
    <property type="term" value="F:zinc ion binding"/>
    <property type="evidence" value="ECO:0007669"/>
    <property type="project" value="InterPro"/>
</dbReference>
<dbReference type="Gene3D" id="3.40.390.10">
    <property type="entry name" value="Collagenase (Catalytic Domain)"/>
    <property type="match status" value="1"/>
</dbReference>
<dbReference type="GO" id="GO:0008237">
    <property type="term" value="F:metallopeptidase activity"/>
    <property type="evidence" value="ECO:0007669"/>
    <property type="project" value="InterPro"/>
</dbReference>
<dbReference type="SUPFAM" id="SSF55486">
    <property type="entry name" value="Metalloproteases ('zincins'), catalytic domain"/>
    <property type="match status" value="1"/>
</dbReference>
<evidence type="ECO:0000313" key="3">
    <source>
        <dbReference type="Proteomes" id="UP000799757"/>
    </source>
</evidence>
<dbReference type="SMART" id="SM00235">
    <property type="entry name" value="ZnMc"/>
    <property type="match status" value="1"/>
</dbReference>
<feature type="domain" description="Peptidase metallopeptidase" evidence="1">
    <location>
        <begin position="47"/>
        <end position="203"/>
    </location>
</feature>
<gene>
    <name evidence="2" type="ORF">K505DRAFT_340257</name>
</gene>
<keyword evidence="3" id="KW-1185">Reference proteome</keyword>
<dbReference type="OrthoDB" id="291007at2759"/>
<dbReference type="EMBL" id="MU002063">
    <property type="protein sequence ID" value="KAF2790623.1"/>
    <property type="molecule type" value="Genomic_DNA"/>
</dbReference>
<dbReference type="InterPro" id="IPR006026">
    <property type="entry name" value="Peptidase_Metallo"/>
</dbReference>
<dbReference type="Proteomes" id="UP000799757">
    <property type="component" value="Unassembled WGS sequence"/>
</dbReference>
<dbReference type="AlphaFoldDB" id="A0A6A6X3B8"/>
<dbReference type="InterPro" id="IPR024079">
    <property type="entry name" value="MetalloPept_cat_dom_sf"/>
</dbReference>
<name>A0A6A6X3B8_9PLEO</name>
<dbReference type="GO" id="GO:0006508">
    <property type="term" value="P:proteolysis"/>
    <property type="evidence" value="ECO:0007669"/>
    <property type="project" value="InterPro"/>
</dbReference>
<protein>
    <recommendedName>
        <fullName evidence="1">Peptidase metallopeptidase domain-containing protein</fullName>
    </recommendedName>
</protein>
<evidence type="ECO:0000313" key="2">
    <source>
        <dbReference type="EMBL" id="KAF2790623.1"/>
    </source>
</evidence>
<sequence length="260" mass="29334">MASSVDQIVSDCTLCAAFLAANADISSRPKQNTGDHLIRDINYSWNALGRPLNIHICFTEDSKDQLAIQAKVIQYAKLWTQPGIVEDINFVPLEKYDKNAEIRIRIVPKEKDSNYSSIGQGSITDDKDNEWSMQLSLIGLKDEDDASGVNMFRRRVLHEFGHALGFHHEQYRTDFGGLKIEYPSRAMDASDKSVANVQSIEQQAGRMVTTSKTFNVLVYGTSVDTKSIMMYPFESRGIGWNTTLSADDKKYANKFYQKII</sequence>
<organism evidence="2 3">
    <name type="scientific">Melanomma pulvis-pyrius CBS 109.77</name>
    <dbReference type="NCBI Taxonomy" id="1314802"/>
    <lineage>
        <taxon>Eukaryota</taxon>
        <taxon>Fungi</taxon>
        <taxon>Dikarya</taxon>
        <taxon>Ascomycota</taxon>
        <taxon>Pezizomycotina</taxon>
        <taxon>Dothideomycetes</taxon>
        <taxon>Pleosporomycetidae</taxon>
        <taxon>Pleosporales</taxon>
        <taxon>Melanommataceae</taxon>
        <taxon>Melanomma</taxon>
    </lineage>
</organism>
<reference evidence="2" key="1">
    <citation type="journal article" date="2020" name="Stud. Mycol.">
        <title>101 Dothideomycetes genomes: a test case for predicting lifestyles and emergence of pathogens.</title>
        <authorList>
            <person name="Haridas S."/>
            <person name="Albert R."/>
            <person name="Binder M."/>
            <person name="Bloem J."/>
            <person name="Labutti K."/>
            <person name="Salamov A."/>
            <person name="Andreopoulos B."/>
            <person name="Baker S."/>
            <person name="Barry K."/>
            <person name="Bills G."/>
            <person name="Bluhm B."/>
            <person name="Cannon C."/>
            <person name="Castanera R."/>
            <person name="Culley D."/>
            <person name="Daum C."/>
            <person name="Ezra D."/>
            <person name="Gonzalez J."/>
            <person name="Henrissat B."/>
            <person name="Kuo A."/>
            <person name="Liang C."/>
            <person name="Lipzen A."/>
            <person name="Lutzoni F."/>
            <person name="Magnuson J."/>
            <person name="Mondo S."/>
            <person name="Nolan M."/>
            <person name="Ohm R."/>
            <person name="Pangilinan J."/>
            <person name="Park H.-J."/>
            <person name="Ramirez L."/>
            <person name="Alfaro M."/>
            <person name="Sun H."/>
            <person name="Tritt A."/>
            <person name="Yoshinaga Y."/>
            <person name="Zwiers L.-H."/>
            <person name="Turgeon B."/>
            <person name="Goodwin S."/>
            <person name="Spatafora J."/>
            <person name="Crous P."/>
            <person name="Grigoriev I."/>
        </authorList>
    </citation>
    <scope>NUCLEOTIDE SEQUENCE</scope>
    <source>
        <strain evidence="2">CBS 109.77</strain>
    </source>
</reference>